<dbReference type="Gene3D" id="3.30.428.10">
    <property type="entry name" value="HIT-like"/>
    <property type="match status" value="1"/>
</dbReference>
<dbReference type="PANTHER" id="PTHR23089">
    <property type="entry name" value="HISTIDINE TRIAD HIT PROTEIN"/>
    <property type="match status" value="1"/>
</dbReference>
<dbReference type="CDD" id="cd01276">
    <property type="entry name" value="PKCI_related"/>
    <property type="match status" value="1"/>
</dbReference>
<feature type="active site" description="Tele-AMP-histidine intermediate" evidence="1">
    <location>
        <position position="98"/>
    </location>
</feature>
<reference evidence="5 6" key="1">
    <citation type="submission" date="2006-03" db="EMBL/GenBank/DDBJ databases">
        <authorList>
            <person name="Pinhassi J."/>
            <person name="Pedros-Alio C."/>
            <person name="Ferriera S."/>
            <person name="Johnson J."/>
            <person name="Kravitz S."/>
            <person name="Halpern A."/>
            <person name="Remington K."/>
            <person name="Beeson K."/>
            <person name="Tran B."/>
            <person name="Rogers Y.-H."/>
            <person name="Friedman R."/>
            <person name="Venter J.C."/>
        </authorList>
    </citation>
    <scope>NUCLEOTIDE SEQUENCE [LARGE SCALE GENOMIC DNA]</scope>
    <source>
        <strain evidence="5 6">RED65</strain>
    </source>
</reference>
<feature type="short sequence motif" description="Histidine triad motif" evidence="2 3">
    <location>
        <begin position="96"/>
        <end position="100"/>
    </location>
</feature>
<dbReference type="PROSITE" id="PS51084">
    <property type="entry name" value="HIT_2"/>
    <property type="match status" value="1"/>
</dbReference>
<dbReference type="STRING" id="207949.RED65_16018"/>
<evidence type="ECO:0000256" key="2">
    <source>
        <dbReference type="PIRSR" id="PIRSR601310-3"/>
    </source>
</evidence>
<comment type="caution">
    <text evidence="5">The sequence shown here is derived from an EMBL/GenBank/DDBJ whole genome shotgun (WGS) entry which is preliminary data.</text>
</comment>
<evidence type="ECO:0000259" key="4">
    <source>
        <dbReference type="PROSITE" id="PS51084"/>
    </source>
</evidence>
<dbReference type="EMBL" id="AAQH01000008">
    <property type="protein sequence ID" value="EAT12361.1"/>
    <property type="molecule type" value="Genomic_DNA"/>
</dbReference>
<dbReference type="InterPro" id="IPR036265">
    <property type="entry name" value="HIT-like_sf"/>
</dbReference>
<dbReference type="RefSeq" id="WP_007018412.1">
    <property type="nucleotide sequence ID" value="NZ_CH724116.1"/>
</dbReference>
<dbReference type="Proteomes" id="UP000004263">
    <property type="component" value="Unassembled WGS sequence"/>
</dbReference>
<evidence type="ECO:0000256" key="3">
    <source>
        <dbReference type="PROSITE-ProRule" id="PRU00464"/>
    </source>
</evidence>
<dbReference type="InterPro" id="IPR001310">
    <property type="entry name" value="Histidine_triad_HIT"/>
</dbReference>
<dbReference type="InterPro" id="IPR011146">
    <property type="entry name" value="HIT-like"/>
</dbReference>
<protein>
    <submittedName>
        <fullName evidence="5">Probable HIT family protein</fullName>
    </submittedName>
</protein>
<dbReference type="Pfam" id="PF01230">
    <property type="entry name" value="HIT"/>
    <property type="match status" value="1"/>
</dbReference>
<name>Q1N203_9GAMM</name>
<feature type="domain" description="HIT" evidence="4">
    <location>
        <begin position="5"/>
        <end position="110"/>
    </location>
</feature>
<organism evidence="5 6">
    <name type="scientific">Bermanella marisrubri</name>
    <dbReference type="NCBI Taxonomy" id="207949"/>
    <lineage>
        <taxon>Bacteria</taxon>
        <taxon>Pseudomonadati</taxon>
        <taxon>Pseudomonadota</taxon>
        <taxon>Gammaproteobacteria</taxon>
        <taxon>Oceanospirillales</taxon>
        <taxon>Oceanospirillaceae</taxon>
        <taxon>Bermanella</taxon>
    </lineage>
</organism>
<dbReference type="PRINTS" id="PR00332">
    <property type="entry name" value="HISTRIAD"/>
</dbReference>
<dbReference type="GO" id="GO:0003824">
    <property type="term" value="F:catalytic activity"/>
    <property type="evidence" value="ECO:0007669"/>
    <property type="project" value="InterPro"/>
</dbReference>
<evidence type="ECO:0000313" key="5">
    <source>
        <dbReference type="EMBL" id="EAT12361.1"/>
    </source>
</evidence>
<dbReference type="HOGENOM" id="CLU_056776_8_1_6"/>
<proteinExistence type="predicted"/>
<gene>
    <name evidence="5" type="ORF">RED65_16018</name>
</gene>
<sequence length="110" mass="12309">MSQCIFCSIIAGDIPANKVYEDDHVLAFHDIAPKAETHILVIPKTHIVNLPDVKEDQWPLVTKVLQSINTIAEQEKLEGFRVITNNGEKGGQEVFHMHWHVLAGKSLPGF</sequence>
<dbReference type="AlphaFoldDB" id="Q1N203"/>
<dbReference type="SUPFAM" id="SSF54197">
    <property type="entry name" value="HIT-like"/>
    <property type="match status" value="1"/>
</dbReference>
<evidence type="ECO:0000256" key="1">
    <source>
        <dbReference type="PIRSR" id="PIRSR601310-1"/>
    </source>
</evidence>
<accession>Q1N203</accession>
<dbReference type="OrthoDB" id="9784774at2"/>
<evidence type="ECO:0000313" key="6">
    <source>
        <dbReference type="Proteomes" id="UP000004263"/>
    </source>
</evidence>
<keyword evidence="6" id="KW-1185">Reference proteome</keyword>